<feature type="compositionally biased region" description="Low complexity" evidence="5">
    <location>
        <begin position="1086"/>
        <end position="1099"/>
    </location>
</feature>
<dbReference type="FunFam" id="3.30.160.60:FF:002632">
    <property type="entry name" value="Zinc finger protein 646"/>
    <property type="match status" value="1"/>
</dbReference>
<dbReference type="InterPro" id="IPR013087">
    <property type="entry name" value="Znf_C2H2_type"/>
</dbReference>
<dbReference type="KEGG" id="cpic:112058838"/>
<dbReference type="CTD" id="9726"/>
<feature type="compositionally biased region" description="Low complexity" evidence="5">
    <location>
        <begin position="112"/>
        <end position="123"/>
    </location>
</feature>
<dbReference type="Pfam" id="PF12874">
    <property type="entry name" value="zf-met"/>
    <property type="match status" value="1"/>
</dbReference>
<feature type="region of interest" description="Disordered" evidence="5">
    <location>
        <begin position="896"/>
        <end position="915"/>
    </location>
</feature>
<feature type="compositionally biased region" description="Basic residues" evidence="5">
    <location>
        <begin position="1364"/>
        <end position="1373"/>
    </location>
</feature>
<reference evidence="6" key="1">
    <citation type="submission" date="2025-08" db="UniProtKB">
        <authorList>
            <consortium name="Ensembl"/>
        </authorList>
    </citation>
    <scope>IDENTIFICATION</scope>
</reference>
<evidence type="ECO:0000313" key="6">
    <source>
        <dbReference type="Ensembl" id="ENSCPBP00000013158.1"/>
    </source>
</evidence>
<dbReference type="FunFam" id="3.30.160.60:FF:000446">
    <property type="entry name" value="Zinc finger protein"/>
    <property type="match status" value="3"/>
</dbReference>
<evidence type="ECO:0000256" key="3">
    <source>
        <dbReference type="ARBA" id="ARBA00022771"/>
    </source>
</evidence>
<keyword evidence="4" id="KW-0862">Zinc</keyword>
<dbReference type="SUPFAM" id="SSF57667">
    <property type="entry name" value="beta-beta-alpha zinc fingers"/>
    <property type="match status" value="17"/>
</dbReference>
<evidence type="ECO:0000256" key="5">
    <source>
        <dbReference type="SAM" id="MobiDB-lite"/>
    </source>
</evidence>
<feature type="compositionally biased region" description="Basic residues" evidence="5">
    <location>
        <begin position="1256"/>
        <end position="1265"/>
    </location>
</feature>
<dbReference type="Gene3D" id="3.30.160.60">
    <property type="entry name" value="Classic Zinc Finger"/>
    <property type="match status" value="19"/>
</dbReference>
<name>A0A8C3FTF7_CHRPI</name>
<dbReference type="InterPro" id="IPR036236">
    <property type="entry name" value="Znf_C2H2_sf"/>
</dbReference>
<dbReference type="FunFam" id="3.30.160.60:FF:001345">
    <property type="entry name" value="zinc finger protein 646"/>
    <property type="match status" value="4"/>
</dbReference>
<feature type="region of interest" description="Disordered" evidence="5">
    <location>
        <begin position="437"/>
        <end position="498"/>
    </location>
</feature>
<dbReference type="FunFam" id="3.30.160.60:FF:000086">
    <property type="entry name" value="transcription factor E4F1 isoform X1"/>
    <property type="match status" value="1"/>
</dbReference>
<feature type="compositionally biased region" description="Gly residues" evidence="5">
    <location>
        <begin position="1414"/>
        <end position="1430"/>
    </location>
</feature>
<gene>
    <name evidence="6" type="primary">ZNF646</name>
</gene>
<dbReference type="Pfam" id="PF13912">
    <property type="entry name" value="zf-C2H2_6"/>
    <property type="match status" value="1"/>
</dbReference>
<keyword evidence="1" id="KW-0479">Metal-binding</keyword>
<evidence type="ECO:0000313" key="7">
    <source>
        <dbReference type="Proteomes" id="UP000694380"/>
    </source>
</evidence>
<dbReference type="PANTHER" id="PTHR24408">
    <property type="entry name" value="ZINC FINGER PROTEIN"/>
    <property type="match status" value="1"/>
</dbReference>
<dbReference type="GeneID" id="112058838"/>
<dbReference type="GO" id="GO:0043565">
    <property type="term" value="F:sequence-specific DNA binding"/>
    <property type="evidence" value="ECO:0007669"/>
    <property type="project" value="TreeGrafter"/>
</dbReference>
<keyword evidence="7" id="KW-1185">Reference proteome</keyword>
<dbReference type="FunFam" id="3.30.160.60:FF:000100">
    <property type="entry name" value="Zinc finger 45-like"/>
    <property type="match status" value="1"/>
</dbReference>
<feature type="region of interest" description="Disordered" evidence="5">
    <location>
        <begin position="1364"/>
        <end position="1498"/>
    </location>
</feature>
<feature type="region of interest" description="Disordered" evidence="5">
    <location>
        <begin position="982"/>
        <end position="1005"/>
    </location>
</feature>
<feature type="compositionally biased region" description="Acidic residues" evidence="5">
    <location>
        <begin position="1135"/>
        <end position="1154"/>
    </location>
</feature>
<dbReference type="SMART" id="SM00355">
    <property type="entry name" value="ZnF_C2H2"/>
    <property type="match status" value="31"/>
</dbReference>
<dbReference type="FunFam" id="3.30.160.60:FF:002353">
    <property type="entry name" value="Zinc finger protein 646"/>
    <property type="match status" value="1"/>
</dbReference>
<sequence length="1695" mass="184421">MEEPGCEPSQPQREERPFKCGQCQRSYRHAGSLVNHRRTHEVGLFTCLLCHKEFSNPMALKNHLRIHTEERRHRCPDCGRSFRVASQLASHRHSAHAGRDQKGEEDGENNFQQGQDSSSSDADVFPALEGGGAGTLLSNLEKYIAESVVPADFSQLEFPGKAEEGQEAPGVPAEERRYKCNQCDKAYKHAGSLTNHKQSHTLGVYQCAVCFKEFSNLMALKNHSRLHSEYRPYKCPLCCKAFRLPSELLSHQKAHEKARWAGRAPSEGSEHSVSEEDSIETSAKLDIYQPPPAAFGEGAPCSLKDGAKAGGGDRGNPDGELCVRCGGNFADEEELRNHSCLYPEEEEEEEEKEDGGGLAQPTMDSEGAWEASSKDGDQARPYRCGECGRTYRHAGSLINHKKSHQTGVYSCNFCCKQLFNLAALKNHLRIHLKSKPASRPGLQYSSPPAPEEAACHLEQSPAEPAGGERATEPPGRREAGGGGALKEEETGCVEEEEDGASEERPYRCGECGRTYRHRGSLVNHRHTHRTGVYQCSLCPKQYTNLMALRNHVRMHFRAARGKERESYACTSCGESFEEAAEFQWHQLRHAPGEAVPCPQEGKEEEEPGSVHTREVALLQAIKRDVEELEAAGPAPGMSHICGCCGMIFHDLGSLQSHALAHGDGEPGTGEGEAELPGRRVYSCELCGKSYRHSGSLINHKQTHQTGDFECSLCAKRFSNVAAFKSHLRGHQKPRKGRAGAEEEEEGGVAEAEPRDAPDGTMQLEGSGDVGRGGPECTRVGEEGTLDEEGPQRSYNLRGGSAVNGWQHPKEEEAEASPPSSPNSQPYPCEILDHKHGQQLGIYQCSLCPKEYSNLEALKSHFRGHATAQQPGASTEERPFLCSLCGMIFPSETDLQHHHGLAHGGEGEPREGSLEAGEDAAFPGLQQEAEGRPDERDGEEEMLLSHICGYCGQTFDDMASLEEHSLGHREEKEAALADTTIQLRLGPRPELPEEQKSGLTPPDSRPYACGQCGKTYRHGGSLVNHKKTHQVGDYQCGVCSRQYPNLSAYRNHLRNHPKCKLNDSRPVGNGDNVGKEPVLPQGREGGEAAAAPAPGKQDPGGSDGEECKLHVCEVCGELCQGAAGLEAHCAAQHPEEEEELVSVAKEEEEEEEGGSGEEGAVSERPFCCEQCGRSYKHAGSLINHKQTHKTGLFRCAICQKLFYNLMALKNHNRIHFETKRYKCAQCPKAFRLQKQLASHQRVHRERRPPLPSSSSRKLAHAKRAGKAHTDGGGVSEPPAASKKDPEERPYRCEQCGRTYRHAGSLLNHRKSHKTGHYCCPVCPRAYPNLMALKNHQRIHFEVKRHRCPDCGKAFKWQRQLVRHQLIHAQRRPRPGSRSSPSRPLLEPSSLVRSKTAREWRAARREQGGSHVDASGGHGDGGHLGTTSGGNVDGTSGPHVDSSHVGSASVGASGGQVGGASGGQVDSSYVGGTSGSHVGSASVGASGGHVDAGTQTPVGVTPAPLGPFQCPVCPKQFPTPSALKNHGRVHTKKRFECSECGKAYRASRDLVQHLWRHQAEAEAGATPGTNGLVDLRPYKCDRCERTYRHAGSLLHHKKVHTTGLYRCPACLKEFHNLLALTYHLRTHSDKKGRRCPDCGQAFRTSSRLASHAKACHGQPGCAKASHAATGGAQGPEAGSCQDTGVDGSAAAAMGQVS</sequence>
<feature type="compositionally biased region" description="Basic and acidic residues" evidence="5">
    <location>
        <begin position="469"/>
        <end position="489"/>
    </location>
</feature>
<dbReference type="Pfam" id="PF00096">
    <property type="entry name" value="zf-C2H2"/>
    <property type="match status" value="13"/>
</dbReference>
<feature type="compositionally biased region" description="Low complexity" evidence="5">
    <location>
        <begin position="1374"/>
        <end position="1392"/>
    </location>
</feature>
<feature type="compositionally biased region" description="Basic and acidic residues" evidence="5">
    <location>
        <begin position="1394"/>
        <end position="1406"/>
    </location>
</feature>
<proteinExistence type="predicted"/>
<dbReference type="PANTHER" id="PTHR24408:SF65">
    <property type="entry name" value="C2H2-TYPE DOMAIN-CONTAINING PROTEIN"/>
    <property type="match status" value="1"/>
</dbReference>
<feature type="region of interest" description="Disordered" evidence="5">
    <location>
        <begin position="1135"/>
        <end position="1160"/>
    </location>
</feature>
<feature type="compositionally biased region" description="Gly residues" evidence="5">
    <location>
        <begin position="1450"/>
        <end position="1460"/>
    </location>
</feature>
<dbReference type="PROSITE" id="PS00028">
    <property type="entry name" value="ZINC_FINGER_C2H2_1"/>
    <property type="match status" value="30"/>
</dbReference>
<feature type="region of interest" description="Disordered" evidence="5">
    <location>
        <begin position="1236"/>
        <end position="1287"/>
    </location>
</feature>
<dbReference type="GO" id="GO:0005634">
    <property type="term" value="C:nucleus"/>
    <property type="evidence" value="ECO:0007669"/>
    <property type="project" value="TreeGrafter"/>
</dbReference>
<protein>
    <submittedName>
        <fullName evidence="6">Zinc finger protein 646</fullName>
    </submittedName>
</protein>
<feature type="region of interest" description="Disordered" evidence="5">
    <location>
        <begin position="343"/>
        <end position="378"/>
    </location>
</feature>
<evidence type="ECO:0000256" key="4">
    <source>
        <dbReference type="ARBA" id="ARBA00022833"/>
    </source>
</evidence>
<dbReference type="GeneTree" id="ENSGT00940000161588"/>
<feature type="region of interest" description="Disordered" evidence="5">
    <location>
        <begin position="258"/>
        <end position="279"/>
    </location>
</feature>
<evidence type="ECO:0000256" key="1">
    <source>
        <dbReference type="ARBA" id="ARBA00022723"/>
    </source>
</evidence>
<dbReference type="Proteomes" id="UP000694380">
    <property type="component" value="Unplaced"/>
</dbReference>
<keyword evidence="2" id="KW-0677">Repeat</keyword>
<dbReference type="RefSeq" id="XP_023956478.1">
    <property type="nucleotide sequence ID" value="XM_024100710.3"/>
</dbReference>
<feature type="compositionally biased region" description="Low complexity" evidence="5">
    <location>
        <begin position="1437"/>
        <end position="1449"/>
    </location>
</feature>
<organism evidence="6 7">
    <name type="scientific">Chrysemys picta bellii</name>
    <name type="common">Western painted turtle</name>
    <name type="synonym">Emys bellii</name>
    <dbReference type="NCBI Taxonomy" id="8478"/>
    <lineage>
        <taxon>Eukaryota</taxon>
        <taxon>Metazoa</taxon>
        <taxon>Chordata</taxon>
        <taxon>Craniata</taxon>
        <taxon>Vertebrata</taxon>
        <taxon>Euteleostomi</taxon>
        <taxon>Archelosauria</taxon>
        <taxon>Testudinata</taxon>
        <taxon>Testudines</taxon>
        <taxon>Cryptodira</taxon>
        <taxon>Durocryptodira</taxon>
        <taxon>Testudinoidea</taxon>
        <taxon>Emydidae</taxon>
        <taxon>Chrysemys</taxon>
    </lineage>
</organism>
<feature type="compositionally biased region" description="Acidic residues" evidence="5">
    <location>
        <begin position="343"/>
        <end position="353"/>
    </location>
</feature>
<keyword evidence="3" id="KW-0863">Zinc-finger</keyword>
<evidence type="ECO:0000256" key="2">
    <source>
        <dbReference type="ARBA" id="ARBA00022737"/>
    </source>
</evidence>
<feature type="region of interest" description="Disordered" evidence="5">
    <location>
        <begin position="89"/>
        <end position="125"/>
    </location>
</feature>
<dbReference type="GO" id="GO:0000981">
    <property type="term" value="F:DNA-binding transcription factor activity, RNA polymerase II-specific"/>
    <property type="evidence" value="ECO:0007669"/>
    <property type="project" value="TreeGrafter"/>
</dbReference>
<reference evidence="6" key="2">
    <citation type="submission" date="2025-09" db="UniProtKB">
        <authorList>
            <consortium name="Ensembl"/>
        </authorList>
    </citation>
    <scope>IDENTIFICATION</scope>
</reference>
<dbReference type="PROSITE" id="PS50157">
    <property type="entry name" value="ZINC_FINGER_C2H2_2"/>
    <property type="match status" value="30"/>
</dbReference>
<dbReference type="GO" id="GO:0008270">
    <property type="term" value="F:zinc ion binding"/>
    <property type="evidence" value="ECO:0007669"/>
    <property type="project" value="UniProtKB-KW"/>
</dbReference>
<feature type="region of interest" description="Disordered" evidence="5">
    <location>
        <begin position="724"/>
        <end position="830"/>
    </location>
</feature>
<feature type="region of interest" description="Disordered" evidence="5">
    <location>
        <begin position="1055"/>
        <end position="1101"/>
    </location>
</feature>
<dbReference type="FunFam" id="3.30.160.60:FF:000729">
    <property type="entry name" value="Zinc finger protein 646"/>
    <property type="match status" value="3"/>
</dbReference>
<feature type="compositionally biased region" description="Low complexity" evidence="5">
    <location>
        <begin position="1461"/>
        <end position="1482"/>
    </location>
</feature>
<dbReference type="OrthoDB" id="8117402at2759"/>
<dbReference type="Ensembl" id="ENSCPBT00000015629.1">
    <property type="protein sequence ID" value="ENSCPBP00000013158.1"/>
    <property type="gene ID" value="ENSCPBG00000009878.1"/>
</dbReference>
<dbReference type="OMA" id="RKEACFL"/>
<feature type="compositionally biased region" description="Basic residues" evidence="5">
    <location>
        <begin position="725"/>
        <end position="737"/>
    </location>
</feature>
<accession>A0A8C3FTF7</accession>